<dbReference type="Pfam" id="PF13304">
    <property type="entry name" value="AAA_21"/>
    <property type="match status" value="1"/>
</dbReference>
<evidence type="ECO:0000313" key="4">
    <source>
        <dbReference type="Proteomes" id="UP000262379"/>
    </source>
</evidence>
<evidence type="ECO:0000259" key="1">
    <source>
        <dbReference type="Pfam" id="PF13175"/>
    </source>
</evidence>
<dbReference type="Gene3D" id="3.40.50.300">
    <property type="entry name" value="P-loop containing nucleotide triphosphate hydrolases"/>
    <property type="match status" value="1"/>
</dbReference>
<dbReference type="InterPro" id="IPR041685">
    <property type="entry name" value="AAA_GajA/Old/RecF-like"/>
</dbReference>
<dbReference type="EMBL" id="QURN01000009">
    <property type="protein sequence ID" value="RFC67173.1"/>
    <property type="molecule type" value="Genomic_DNA"/>
</dbReference>
<reference evidence="4" key="1">
    <citation type="submission" date="2018-08" db="EMBL/GenBank/DDBJ databases">
        <authorList>
            <person name="Im W.T."/>
        </authorList>
    </citation>
    <scope>NUCLEOTIDE SEQUENCE [LARGE SCALE GENOMIC DNA]</scope>
    <source>
        <strain evidence="4">LA-28</strain>
    </source>
</reference>
<dbReference type="Pfam" id="PF13175">
    <property type="entry name" value="AAA_15"/>
    <property type="match status" value="1"/>
</dbReference>
<feature type="domain" description="Endonuclease GajA/Old nuclease/RecF-like AAA" evidence="1">
    <location>
        <begin position="1"/>
        <end position="45"/>
    </location>
</feature>
<comment type="caution">
    <text evidence="3">The sequence shown here is derived from an EMBL/GenBank/DDBJ whole genome shotgun (WGS) entry which is preliminary data.</text>
</comment>
<dbReference type="PANTHER" id="PTHR43581">
    <property type="entry name" value="ATP/GTP PHOSPHATASE"/>
    <property type="match status" value="1"/>
</dbReference>
<dbReference type="PANTHER" id="PTHR43581:SF4">
    <property type="entry name" value="ATP_GTP PHOSPHATASE"/>
    <property type="match status" value="1"/>
</dbReference>
<accession>A0A371XDA9</accession>
<dbReference type="InterPro" id="IPR051396">
    <property type="entry name" value="Bact_Antivir_Def_Nuclease"/>
</dbReference>
<evidence type="ECO:0000259" key="2">
    <source>
        <dbReference type="Pfam" id="PF13304"/>
    </source>
</evidence>
<proteinExistence type="predicted"/>
<sequence>MELESFRVRNFRSINDSGEVHVSRITALLGRNESGKSNILRALHSLNPPGGFTKLKPIKDFPRHRKLSECTDNTPVVDSTWRLSTYEQGRLAEIWPSAQGVTEVTVSRRYGDKRYIGINVSEGAFDLAAIKADTRKIDAAVKAAAAKLTDDNKAALERAANAFVTAISIGPTSAKWAETAKPALAALRQALATADVELTDAQDQRVIALEELAEAIPQNEASHAKARSWVIERLPVFMYLEDYPEIEGHQDIAQFLARKSQGQQTNADRNFEKLCKVAGLSPQQLQELSQSNDQETRGQLANRAGSVVTTAIRKRWKDRELKVRFNLDAQHFDTLVSDPNSVYDVEVNLDERSRGFQWFFAFYVVFAADTEDGDADGAILLLDEPGLYLHARSQGDLLRHLEDDFSNQIVYTTHSPFMVPTHRLDWVRTVNIAEEVGTTVSNDPSGDSRTLFPLQAALGYDLAQSLFVGPNNLVVEGVTDFWVLSSVSARLNEQGKVGLDERLTVTPAGGAQKVHYMVALLTSEQLKVLVLFDDEKDAKATRDDLVKGKLIRSDSVIFVSEAFETAPVEADIEDLLDPAIYEKLVREAYAKELKGKKLEPNANIPRIARRFEAAFDALSIGFHKTRPARLFLQKMATDPSSVLSADSEARFERLCTAINVAFEKHLSRSSG</sequence>
<feature type="domain" description="ATPase AAA-type core" evidence="2">
    <location>
        <begin position="343"/>
        <end position="417"/>
    </location>
</feature>
<evidence type="ECO:0000313" key="3">
    <source>
        <dbReference type="EMBL" id="RFC67173.1"/>
    </source>
</evidence>
<keyword evidence="4" id="KW-1185">Reference proteome</keyword>
<evidence type="ECO:0008006" key="5">
    <source>
        <dbReference type="Google" id="ProtNLM"/>
    </source>
</evidence>
<gene>
    <name evidence="3" type="ORF">DY251_13535</name>
</gene>
<protein>
    <recommendedName>
        <fullName evidence="5">AAA domain-containing protein</fullName>
    </recommendedName>
</protein>
<dbReference type="AlphaFoldDB" id="A0A371XDA9"/>
<dbReference type="GO" id="GO:0005524">
    <property type="term" value="F:ATP binding"/>
    <property type="evidence" value="ECO:0007669"/>
    <property type="project" value="InterPro"/>
</dbReference>
<dbReference type="InterPro" id="IPR003959">
    <property type="entry name" value="ATPase_AAA_core"/>
</dbReference>
<dbReference type="RefSeq" id="WP_116624425.1">
    <property type="nucleotide sequence ID" value="NZ_QURN01000009.1"/>
</dbReference>
<dbReference type="Proteomes" id="UP000262379">
    <property type="component" value="Unassembled WGS sequence"/>
</dbReference>
<name>A0A371XDA9_9HYPH</name>
<dbReference type="InterPro" id="IPR027417">
    <property type="entry name" value="P-loop_NTPase"/>
</dbReference>
<organism evidence="3 4">
    <name type="scientific">Mesorhizobium denitrificans</name>
    <dbReference type="NCBI Taxonomy" id="2294114"/>
    <lineage>
        <taxon>Bacteria</taxon>
        <taxon>Pseudomonadati</taxon>
        <taxon>Pseudomonadota</taxon>
        <taxon>Alphaproteobacteria</taxon>
        <taxon>Hyphomicrobiales</taxon>
        <taxon>Phyllobacteriaceae</taxon>
        <taxon>Mesorhizobium</taxon>
    </lineage>
</organism>
<dbReference type="SUPFAM" id="SSF52540">
    <property type="entry name" value="P-loop containing nucleoside triphosphate hydrolases"/>
    <property type="match status" value="1"/>
</dbReference>
<dbReference type="GO" id="GO:0016887">
    <property type="term" value="F:ATP hydrolysis activity"/>
    <property type="evidence" value="ECO:0007669"/>
    <property type="project" value="InterPro"/>
</dbReference>